<evidence type="ECO:0000313" key="2">
    <source>
        <dbReference type="EMBL" id="SHJ98550.1"/>
    </source>
</evidence>
<feature type="transmembrane region" description="Helical" evidence="1">
    <location>
        <begin position="42"/>
        <end position="60"/>
    </location>
</feature>
<dbReference type="InterPro" id="IPR010001">
    <property type="entry name" value="BofA"/>
</dbReference>
<evidence type="ECO:0000313" key="3">
    <source>
        <dbReference type="Proteomes" id="UP000322917"/>
    </source>
</evidence>
<proteinExistence type="predicted"/>
<dbReference type="Proteomes" id="UP000322917">
    <property type="component" value="Unassembled WGS sequence"/>
</dbReference>
<keyword evidence="3" id="KW-1185">Reference proteome</keyword>
<dbReference type="NCBIfam" id="TIGR02862">
    <property type="entry name" value="spore_BofA"/>
    <property type="match status" value="1"/>
</dbReference>
<evidence type="ECO:0000256" key="1">
    <source>
        <dbReference type="SAM" id="Phobius"/>
    </source>
</evidence>
<protein>
    <submittedName>
        <fullName evidence="2">Inhibitor of the pro-sigma K processing machinery</fullName>
    </submittedName>
</protein>
<organism evidence="2 3">
    <name type="scientific">Propionispora hippei DSM 15287</name>
    <dbReference type="NCBI Taxonomy" id="1123003"/>
    <lineage>
        <taxon>Bacteria</taxon>
        <taxon>Bacillati</taxon>
        <taxon>Bacillota</taxon>
        <taxon>Negativicutes</taxon>
        <taxon>Selenomonadales</taxon>
        <taxon>Sporomusaceae</taxon>
        <taxon>Propionispora</taxon>
    </lineage>
</organism>
<gene>
    <name evidence="2" type="ORF">SAMN02745170_03857</name>
</gene>
<accession>A0A1M6NSB7</accession>
<feature type="transmembrane region" description="Helical" evidence="1">
    <location>
        <begin position="12"/>
        <end position="33"/>
    </location>
</feature>
<keyword evidence="1" id="KW-0812">Transmembrane</keyword>
<dbReference type="AlphaFoldDB" id="A0A1M6NSB7"/>
<sequence length="97" mass="10704">MMPPLFGMEWSMNVIIAYAFGIILIYLLGRMFLMPLRLIFRLIYNGLVGGIMLWAVNFVGAHMGFTLAINPITALVAGFLGLPGVILLILFKLFIAG</sequence>
<name>A0A1M6NSB7_9FIRM</name>
<dbReference type="RefSeq" id="WP_223191859.1">
    <property type="nucleotide sequence ID" value="NZ_FQZD01000057.1"/>
</dbReference>
<dbReference type="EMBL" id="FQZD01000057">
    <property type="protein sequence ID" value="SHJ98550.1"/>
    <property type="molecule type" value="Genomic_DNA"/>
</dbReference>
<keyword evidence="1" id="KW-0472">Membrane</keyword>
<feature type="transmembrane region" description="Helical" evidence="1">
    <location>
        <begin position="72"/>
        <end position="95"/>
    </location>
</feature>
<dbReference type="Pfam" id="PF07441">
    <property type="entry name" value="BofA"/>
    <property type="match status" value="1"/>
</dbReference>
<reference evidence="2 3" key="1">
    <citation type="submission" date="2016-11" db="EMBL/GenBank/DDBJ databases">
        <authorList>
            <person name="Varghese N."/>
            <person name="Submissions S."/>
        </authorList>
    </citation>
    <scope>NUCLEOTIDE SEQUENCE [LARGE SCALE GENOMIC DNA]</scope>
    <source>
        <strain evidence="2 3">DSM 15287</strain>
    </source>
</reference>
<keyword evidence="1" id="KW-1133">Transmembrane helix</keyword>